<dbReference type="EMBL" id="QTJU01000003">
    <property type="protein sequence ID" value="RFM28351.1"/>
    <property type="molecule type" value="Genomic_DNA"/>
</dbReference>
<reference evidence="6 7" key="1">
    <citation type="submission" date="2018-08" db="EMBL/GenBank/DDBJ databases">
        <title>Chitinophagaceae sp. K23C18032701, a novel bacterium isolated from forest soil.</title>
        <authorList>
            <person name="Wang C."/>
        </authorList>
    </citation>
    <scope>NUCLEOTIDE SEQUENCE [LARGE SCALE GENOMIC DNA]</scope>
    <source>
        <strain evidence="6 7">K23C18032701</strain>
    </source>
</reference>
<keyword evidence="3 6" id="KW-0269">Exonuclease</keyword>
<evidence type="ECO:0000313" key="6">
    <source>
        <dbReference type="EMBL" id="RFM28351.1"/>
    </source>
</evidence>
<evidence type="ECO:0000256" key="1">
    <source>
        <dbReference type="ARBA" id="ARBA00022722"/>
    </source>
</evidence>
<accession>A0A3E1NKE4</accession>
<evidence type="ECO:0000259" key="5">
    <source>
        <dbReference type="SMART" id="SM00479"/>
    </source>
</evidence>
<organism evidence="6 7">
    <name type="scientific">Deminuibacter soli</name>
    <dbReference type="NCBI Taxonomy" id="2291815"/>
    <lineage>
        <taxon>Bacteria</taxon>
        <taxon>Pseudomonadati</taxon>
        <taxon>Bacteroidota</taxon>
        <taxon>Chitinophagia</taxon>
        <taxon>Chitinophagales</taxon>
        <taxon>Chitinophagaceae</taxon>
        <taxon>Deminuibacter</taxon>
    </lineage>
</organism>
<feature type="transmembrane region" description="Helical" evidence="4">
    <location>
        <begin position="212"/>
        <end position="229"/>
    </location>
</feature>
<dbReference type="GO" id="GO:0006259">
    <property type="term" value="P:DNA metabolic process"/>
    <property type="evidence" value="ECO:0007669"/>
    <property type="project" value="UniProtKB-ARBA"/>
</dbReference>
<evidence type="ECO:0000313" key="7">
    <source>
        <dbReference type="Proteomes" id="UP000261284"/>
    </source>
</evidence>
<dbReference type="Proteomes" id="UP000261284">
    <property type="component" value="Unassembled WGS sequence"/>
</dbReference>
<dbReference type="PANTHER" id="PTHR30231:SF4">
    <property type="entry name" value="PROTEIN NEN2"/>
    <property type="match status" value="1"/>
</dbReference>
<dbReference type="PANTHER" id="PTHR30231">
    <property type="entry name" value="DNA POLYMERASE III SUBUNIT EPSILON"/>
    <property type="match status" value="1"/>
</dbReference>
<evidence type="ECO:0000256" key="3">
    <source>
        <dbReference type="ARBA" id="ARBA00022839"/>
    </source>
</evidence>
<evidence type="ECO:0000256" key="4">
    <source>
        <dbReference type="SAM" id="Phobius"/>
    </source>
</evidence>
<keyword evidence="7" id="KW-1185">Reference proteome</keyword>
<sequence>MRDFLLVLDTEASGLPKKWDLPYSKNDNWPHAVQVSWLIYDKTHRLVKEENHYIKDTGFTISSSSIKIHGITHDFLQQHGEDRSHVMQLLHDDILAYQPLIAGHFVELDMHITGAAFYRSGLDNPFTEMPCYCTMLGTTALNRNPQIKYLRLGDLYSILFQQPLENQHNSLADARATAACFFELQRRGDITDESIAAQLNDINKAKRDVKKAGLAMIVLFVFLVTLLIACTI</sequence>
<dbReference type="SUPFAM" id="SSF53098">
    <property type="entry name" value="Ribonuclease H-like"/>
    <property type="match status" value="1"/>
</dbReference>
<dbReference type="Pfam" id="PF00929">
    <property type="entry name" value="RNase_T"/>
    <property type="match status" value="1"/>
</dbReference>
<dbReference type="RefSeq" id="WP_116847598.1">
    <property type="nucleotide sequence ID" value="NZ_QTJU01000003.1"/>
</dbReference>
<keyword evidence="4" id="KW-1133">Transmembrane helix</keyword>
<evidence type="ECO:0000256" key="2">
    <source>
        <dbReference type="ARBA" id="ARBA00022801"/>
    </source>
</evidence>
<dbReference type="InterPro" id="IPR013520">
    <property type="entry name" value="Ribonucl_H"/>
</dbReference>
<dbReference type="InterPro" id="IPR036397">
    <property type="entry name" value="RNaseH_sf"/>
</dbReference>
<feature type="domain" description="Exonuclease" evidence="5">
    <location>
        <begin position="4"/>
        <end position="190"/>
    </location>
</feature>
<dbReference type="InterPro" id="IPR012337">
    <property type="entry name" value="RNaseH-like_sf"/>
</dbReference>
<dbReference type="AlphaFoldDB" id="A0A3E1NKE4"/>
<dbReference type="CDD" id="cd06127">
    <property type="entry name" value="DEDDh"/>
    <property type="match status" value="1"/>
</dbReference>
<dbReference type="GO" id="GO:0003676">
    <property type="term" value="F:nucleic acid binding"/>
    <property type="evidence" value="ECO:0007669"/>
    <property type="project" value="InterPro"/>
</dbReference>
<keyword evidence="4" id="KW-0472">Membrane</keyword>
<gene>
    <name evidence="6" type="ORF">DXN05_12155</name>
</gene>
<dbReference type="OrthoDB" id="9804290at2"/>
<name>A0A3E1NKE4_9BACT</name>
<keyword evidence="1" id="KW-0540">Nuclease</keyword>
<protein>
    <submittedName>
        <fullName evidence="6">3'-5' exonuclease</fullName>
    </submittedName>
</protein>
<comment type="caution">
    <text evidence="6">The sequence shown here is derived from an EMBL/GenBank/DDBJ whole genome shotgun (WGS) entry which is preliminary data.</text>
</comment>
<keyword evidence="2" id="KW-0378">Hydrolase</keyword>
<proteinExistence type="predicted"/>
<dbReference type="Gene3D" id="3.30.420.10">
    <property type="entry name" value="Ribonuclease H-like superfamily/Ribonuclease H"/>
    <property type="match status" value="1"/>
</dbReference>
<dbReference type="GO" id="GO:0008408">
    <property type="term" value="F:3'-5' exonuclease activity"/>
    <property type="evidence" value="ECO:0007669"/>
    <property type="project" value="TreeGrafter"/>
</dbReference>
<dbReference type="SMART" id="SM00479">
    <property type="entry name" value="EXOIII"/>
    <property type="match status" value="1"/>
</dbReference>
<keyword evidence="4" id="KW-0812">Transmembrane</keyword>